<name>A0A1G2BN64_9BACT</name>
<dbReference type="GO" id="GO:0004222">
    <property type="term" value="F:metalloendopeptidase activity"/>
    <property type="evidence" value="ECO:0007669"/>
    <property type="project" value="TreeGrafter"/>
</dbReference>
<evidence type="ECO:0000259" key="2">
    <source>
        <dbReference type="PROSITE" id="PS51782"/>
    </source>
</evidence>
<feature type="transmembrane region" description="Helical" evidence="1">
    <location>
        <begin position="44"/>
        <end position="66"/>
    </location>
</feature>
<dbReference type="Pfam" id="PF01551">
    <property type="entry name" value="Peptidase_M23"/>
    <property type="match status" value="1"/>
</dbReference>
<evidence type="ECO:0000313" key="4">
    <source>
        <dbReference type="Proteomes" id="UP000177817"/>
    </source>
</evidence>
<dbReference type="InterPro" id="IPR016047">
    <property type="entry name" value="M23ase_b-sheet_dom"/>
</dbReference>
<dbReference type="InterPro" id="IPR018392">
    <property type="entry name" value="LysM"/>
</dbReference>
<dbReference type="Pfam" id="PF01476">
    <property type="entry name" value="LysM"/>
    <property type="match status" value="2"/>
</dbReference>
<dbReference type="Gene3D" id="3.10.350.10">
    <property type="entry name" value="LysM domain"/>
    <property type="match status" value="2"/>
</dbReference>
<dbReference type="SUPFAM" id="SSF51261">
    <property type="entry name" value="Duplicated hybrid motif"/>
    <property type="match status" value="1"/>
</dbReference>
<accession>A0A1G2BN64</accession>
<dbReference type="InterPro" id="IPR036779">
    <property type="entry name" value="LysM_dom_sf"/>
</dbReference>
<dbReference type="PROSITE" id="PS51782">
    <property type="entry name" value="LYSM"/>
    <property type="match status" value="2"/>
</dbReference>
<dbReference type="SMART" id="SM00257">
    <property type="entry name" value="LysM"/>
    <property type="match status" value="2"/>
</dbReference>
<gene>
    <name evidence="3" type="ORF">A2677_01575</name>
</gene>
<keyword evidence="1" id="KW-0472">Membrane</keyword>
<dbReference type="InterPro" id="IPR050570">
    <property type="entry name" value="Cell_wall_metabolism_enzyme"/>
</dbReference>
<dbReference type="PANTHER" id="PTHR21666:SF270">
    <property type="entry name" value="MUREIN HYDROLASE ACTIVATOR ENVC"/>
    <property type="match status" value="1"/>
</dbReference>
<dbReference type="PANTHER" id="PTHR21666">
    <property type="entry name" value="PEPTIDASE-RELATED"/>
    <property type="match status" value="1"/>
</dbReference>
<proteinExistence type="predicted"/>
<dbReference type="AlphaFoldDB" id="A0A1G2BN64"/>
<keyword evidence="1" id="KW-1133">Transmembrane helix</keyword>
<feature type="domain" description="LysM" evidence="2">
    <location>
        <begin position="256"/>
        <end position="300"/>
    </location>
</feature>
<protein>
    <recommendedName>
        <fullName evidence="2">LysM domain-containing protein</fullName>
    </recommendedName>
</protein>
<feature type="transmembrane region" description="Helical" evidence="1">
    <location>
        <begin position="87"/>
        <end position="107"/>
    </location>
</feature>
<evidence type="ECO:0000256" key="1">
    <source>
        <dbReference type="SAM" id="Phobius"/>
    </source>
</evidence>
<dbReference type="Gene3D" id="2.70.70.10">
    <property type="entry name" value="Glucose Permease (Domain IIA)"/>
    <property type="match status" value="1"/>
</dbReference>
<comment type="caution">
    <text evidence="3">The sequence shown here is derived from an EMBL/GenBank/DDBJ whole genome shotgun (WGS) entry which is preliminary data.</text>
</comment>
<dbReference type="EMBL" id="MHKK01000024">
    <property type="protein sequence ID" value="OGY89780.1"/>
    <property type="molecule type" value="Genomic_DNA"/>
</dbReference>
<dbReference type="SUPFAM" id="SSF54106">
    <property type="entry name" value="LysM domain"/>
    <property type="match status" value="2"/>
</dbReference>
<dbReference type="InterPro" id="IPR011055">
    <property type="entry name" value="Dup_hybrid_motif"/>
</dbReference>
<reference evidence="3 4" key="1">
    <citation type="journal article" date="2016" name="Nat. Commun.">
        <title>Thousands of microbial genomes shed light on interconnected biogeochemical processes in an aquifer system.</title>
        <authorList>
            <person name="Anantharaman K."/>
            <person name="Brown C.T."/>
            <person name="Hug L.A."/>
            <person name="Sharon I."/>
            <person name="Castelle C.J."/>
            <person name="Probst A.J."/>
            <person name="Thomas B.C."/>
            <person name="Singh A."/>
            <person name="Wilkins M.J."/>
            <person name="Karaoz U."/>
            <person name="Brodie E.L."/>
            <person name="Williams K.H."/>
            <person name="Hubbard S.S."/>
            <person name="Banfield J.F."/>
        </authorList>
    </citation>
    <scope>NUCLEOTIDE SEQUENCE [LARGE SCALE GENOMIC DNA]</scope>
</reference>
<dbReference type="CDD" id="cd00118">
    <property type="entry name" value="LysM"/>
    <property type="match status" value="2"/>
</dbReference>
<sequence>MPIRKFKNLLRYGGIVLALGALGLAARVGTFLRSTLSTGARGVFFVLKIVFLDSVLNLYFLLLRLRRRFKTHLSAGLHRLLTLATTYLYRLAIVAFIVSTVCFNLFAKKLGAEELKSTQIINQLVPGTSVDIVQLFEEGPLRKEQRVLSYLDPNTVTTSDELNAVIGLPDADDDGAYATTEGETAVIAPVLTTPGAGGVGRRDKIEVYTVGPGDTLGIIAEQYDISINTILWQNNLSYSSTLRPGQELSILPSDGVTHTVKAGDTVNAIAKKYQADPANIISKNKLADASDIRVGEVLIVPSGIKPTTLASRPPQRLSLPNIIQDIFTGTPPPDTGAKLFWPLLSHRITQYFGYRHTGVDVGDKRGNPIFAAESGKVEESGWNRGGYGYRIVINHGNGIKTLYAHNSKLLVAVGETVTRGQVIALIGSTGRSTGPHLHFEVRINGRFMNPLNYLR</sequence>
<dbReference type="Proteomes" id="UP000177817">
    <property type="component" value="Unassembled WGS sequence"/>
</dbReference>
<dbReference type="CDD" id="cd12797">
    <property type="entry name" value="M23_peptidase"/>
    <property type="match status" value="1"/>
</dbReference>
<feature type="transmembrane region" description="Helical" evidence="1">
    <location>
        <begin position="12"/>
        <end position="32"/>
    </location>
</feature>
<feature type="domain" description="LysM" evidence="2">
    <location>
        <begin position="206"/>
        <end position="250"/>
    </location>
</feature>
<evidence type="ECO:0000313" key="3">
    <source>
        <dbReference type="EMBL" id="OGY89780.1"/>
    </source>
</evidence>
<organism evidence="3 4">
    <name type="scientific">Candidatus Komeilibacteria bacterium RIFCSPHIGHO2_01_FULL_52_14</name>
    <dbReference type="NCBI Taxonomy" id="1798549"/>
    <lineage>
        <taxon>Bacteria</taxon>
        <taxon>Candidatus Komeiliibacteriota</taxon>
    </lineage>
</organism>
<keyword evidence="1" id="KW-0812">Transmembrane</keyword>